<keyword evidence="2" id="KW-0805">Transcription regulation</keyword>
<reference evidence="7 8" key="1">
    <citation type="journal article" date="2016" name="Int. J. Syst. Evol. Microbiol.">
        <title>Oceanobacillus halophilus sp. nov., a novel moderately halophilic bacterium from a hypersaline lake.</title>
        <authorList>
            <person name="Amoozegar M.A."/>
            <person name="Bagheri M."/>
            <person name="Makhdoumi A."/>
            <person name="Nikou M.M."/>
            <person name="Fazeli S.A.S."/>
            <person name="Schumann P."/>
            <person name="Sproer C."/>
            <person name="Sanchez-Porro C."/>
            <person name="Ventosa A."/>
        </authorList>
    </citation>
    <scope>NUCLEOTIDE SEQUENCE [LARGE SCALE GENOMIC DNA]</scope>
    <source>
        <strain evidence="7 8">DSM 23996</strain>
    </source>
</reference>
<feature type="domain" description="HTH tetR-type" evidence="6">
    <location>
        <begin position="2"/>
        <end position="62"/>
    </location>
</feature>
<dbReference type="InterPro" id="IPR023772">
    <property type="entry name" value="DNA-bd_HTH_TetR-type_CS"/>
</dbReference>
<dbReference type="Gene3D" id="1.10.357.10">
    <property type="entry name" value="Tetracycline Repressor, domain 2"/>
    <property type="match status" value="1"/>
</dbReference>
<dbReference type="InterPro" id="IPR009057">
    <property type="entry name" value="Homeodomain-like_sf"/>
</dbReference>
<dbReference type="AlphaFoldDB" id="A0A495A3G5"/>
<keyword evidence="4" id="KW-0804">Transcription</keyword>
<dbReference type="PANTHER" id="PTHR43479">
    <property type="entry name" value="ACREF/ENVCD OPERON REPRESSOR-RELATED"/>
    <property type="match status" value="1"/>
</dbReference>
<keyword evidence="1" id="KW-0678">Repressor</keyword>
<evidence type="ECO:0000259" key="6">
    <source>
        <dbReference type="PROSITE" id="PS50977"/>
    </source>
</evidence>
<evidence type="ECO:0000256" key="5">
    <source>
        <dbReference type="PROSITE-ProRule" id="PRU00335"/>
    </source>
</evidence>
<proteinExistence type="predicted"/>
<dbReference type="PROSITE" id="PS01081">
    <property type="entry name" value="HTH_TETR_1"/>
    <property type="match status" value="1"/>
</dbReference>
<evidence type="ECO:0000256" key="1">
    <source>
        <dbReference type="ARBA" id="ARBA00022491"/>
    </source>
</evidence>
<dbReference type="Pfam" id="PF00440">
    <property type="entry name" value="TetR_N"/>
    <property type="match status" value="1"/>
</dbReference>
<dbReference type="InterPro" id="IPR050624">
    <property type="entry name" value="HTH-type_Tx_Regulator"/>
</dbReference>
<sequence length="297" mass="34590">MNRKQKQIIDAAQKLFIKKGYASTSIQDILKEAQIAKGTFYNYFSSKNECLMAILELVNQEIEQERRLLVSEGESKDLSVFAKQIEVRFNIDKKHNLMQLFHSVTFTDDQVLKDFMTKLYMKEIKWIAERFKDIYGIEIERFSLDHAISFLGILQQGMLVTKFFATTSNEVAEAIKFALNQTEKIITNYKNSDVVLIHEELFHSYLYKEEDNSTDVKAMIICKLNDLQEKLDKKSDYKAINYVQFLLDEVQNEDPRVFLLESVLMSLQKIAGGTEVEQEVTELTRLAWQLIDTGDKM</sequence>
<dbReference type="GO" id="GO:0045892">
    <property type="term" value="P:negative regulation of DNA-templated transcription"/>
    <property type="evidence" value="ECO:0007669"/>
    <property type="project" value="UniProtKB-ARBA"/>
</dbReference>
<dbReference type="GO" id="GO:0003677">
    <property type="term" value="F:DNA binding"/>
    <property type="evidence" value="ECO:0007669"/>
    <property type="project" value="UniProtKB-UniRule"/>
</dbReference>
<evidence type="ECO:0000256" key="4">
    <source>
        <dbReference type="ARBA" id="ARBA00023163"/>
    </source>
</evidence>
<evidence type="ECO:0000313" key="7">
    <source>
        <dbReference type="EMBL" id="RKQ33919.1"/>
    </source>
</evidence>
<dbReference type="EMBL" id="RBZP01000005">
    <property type="protein sequence ID" value="RKQ33919.1"/>
    <property type="molecule type" value="Genomic_DNA"/>
</dbReference>
<protein>
    <submittedName>
        <fullName evidence="7">TetR/AcrR family transcriptional regulator</fullName>
    </submittedName>
</protein>
<dbReference type="InterPro" id="IPR001647">
    <property type="entry name" value="HTH_TetR"/>
</dbReference>
<dbReference type="PRINTS" id="PR00455">
    <property type="entry name" value="HTHTETR"/>
</dbReference>
<keyword evidence="8" id="KW-1185">Reference proteome</keyword>
<dbReference type="FunFam" id="1.10.10.60:FF:000141">
    <property type="entry name" value="TetR family transcriptional regulator"/>
    <property type="match status" value="1"/>
</dbReference>
<gene>
    <name evidence="7" type="ORF">D8M06_08835</name>
</gene>
<evidence type="ECO:0000313" key="8">
    <source>
        <dbReference type="Proteomes" id="UP000269301"/>
    </source>
</evidence>
<accession>A0A495A3G5</accession>
<keyword evidence="3 5" id="KW-0238">DNA-binding</keyword>
<dbReference type="SUPFAM" id="SSF46689">
    <property type="entry name" value="Homeodomain-like"/>
    <property type="match status" value="1"/>
</dbReference>
<name>A0A495A3G5_9BACI</name>
<evidence type="ECO:0000256" key="3">
    <source>
        <dbReference type="ARBA" id="ARBA00023125"/>
    </source>
</evidence>
<comment type="caution">
    <text evidence="7">The sequence shown here is derived from an EMBL/GenBank/DDBJ whole genome shotgun (WGS) entry which is preliminary data.</text>
</comment>
<dbReference type="PROSITE" id="PS50977">
    <property type="entry name" value="HTH_TETR_2"/>
    <property type="match status" value="1"/>
</dbReference>
<evidence type="ECO:0000256" key="2">
    <source>
        <dbReference type="ARBA" id="ARBA00023015"/>
    </source>
</evidence>
<organism evidence="7 8">
    <name type="scientific">Oceanobacillus halophilus</name>
    <dbReference type="NCBI Taxonomy" id="930130"/>
    <lineage>
        <taxon>Bacteria</taxon>
        <taxon>Bacillati</taxon>
        <taxon>Bacillota</taxon>
        <taxon>Bacilli</taxon>
        <taxon>Bacillales</taxon>
        <taxon>Bacillaceae</taxon>
        <taxon>Oceanobacillus</taxon>
    </lineage>
</organism>
<feature type="DNA-binding region" description="H-T-H motif" evidence="5">
    <location>
        <begin position="25"/>
        <end position="44"/>
    </location>
</feature>
<dbReference type="OrthoDB" id="9812993at2"/>
<dbReference type="PANTHER" id="PTHR43479:SF22">
    <property type="entry name" value="TRANSCRIPTIONAL REGULATOR, TETR FAMILY"/>
    <property type="match status" value="1"/>
</dbReference>
<dbReference type="RefSeq" id="WP_121204034.1">
    <property type="nucleotide sequence ID" value="NZ_RBZP01000005.1"/>
</dbReference>
<dbReference type="Proteomes" id="UP000269301">
    <property type="component" value="Unassembled WGS sequence"/>
</dbReference>